<gene>
    <name evidence="3" type="ORF">D791_02015</name>
</gene>
<dbReference type="Proteomes" id="UP000019464">
    <property type="component" value="Unassembled WGS sequence"/>
</dbReference>
<comment type="caution">
    <text evidence="3">The sequence shown here is derived from an EMBL/GenBank/DDBJ whole genome shotgun (WGS) entry which is preliminary data.</text>
</comment>
<evidence type="ECO:0000313" key="3">
    <source>
        <dbReference type="EMBL" id="EXJ10917.1"/>
    </source>
</evidence>
<evidence type="ECO:0008006" key="5">
    <source>
        <dbReference type="Google" id="ProtNLM"/>
    </source>
</evidence>
<dbReference type="EMBL" id="AONB01000009">
    <property type="protein sequence ID" value="EXJ10917.1"/>
    <property type="molecule type" value="Genomic_DNA"/>
</dbReference>
<evidence type="ECO:0000313" key="4">
    <source>
        <dbReference type="Proteomes" id="UP000019464"/>
    </source>
</evidence>
<accession>W9V480</accession>
<dbReference type="Gene3D" id="1.10.530.40">
    <property type="match status" value="1"/>
</dbReference>
<keyword evidence="2" id="KW-0081">Bacteriolytic enzyme</keyword>
<dbReference type="InterPro" id="IPR023347">
    <property type="entry name" value="Lysozyme_dom_sf"/>
</dbReference>
<name>W9V480_9GAMM</name>
<keyword evidence="1" id="KW-0929">Antimicrobial</keyword>
<reference evidence="4" key="1">
    <citation type="submission" date="2012-11" db="EMBL/GenBank/DDBJ databases">
        <authorList>
            <person name="Singh A."/>
            <person name="Pinnaka A.K."/>
            <person name="Vaidya B."/>
        </authorList>
    </citation>
    <scope>NUCLEOTIDE SEQUENCE [LARGE SCALE GENOMIC DNA]</scope>
    <source>
        <strain evidence="4">AK23</strain>
    </source>
</reference>
<protein>
    <recommendedName>
        <fullName evidence="5">Pesticin C-terminal domain-containing protein</fullName>
    </recommendedName>
</protein>
<evidence type="ECO:0000256" key="1">
    <source>
        <dbReference type="ARBA" id="ARBA00022529"/>
    </source>
</evidence>
<dbReference type="RefSeq" id="WP_202806845.1">
    <property type="nucleotide sequence ID" value="NZ_AONB01000009.1"/>
</dbReference>
<dbReference type="GO" id="GO:0031640">
    <property type="term" value="P:killing of cells of another organism"/>
    <property type="evidence" value="ECO:0007669"/>
    <property type="project" value="UniProtKB-KW"/>
</dbReference>
<dbReference type="CDD" id="cd16903">
    <property type="entry name" value="pesticin_lyz-like"/>
    <property type="match status" value="1"/>
</dbReference>
<dbReference type="GO" id="GO:0042742">
    <property type="term" value="P:defense response to bacterium"/>
    <property type="evidence" value="ECO:0007669"/>
    <property type="project" value="UniProtKB-KW"/>
</dbReference>
<dbReference type="STRING" id="1229521.D791_02015"/>
<evidence type="ECO:0000256" key="2">
    <source>
        <dbReference type="ARBA" id="ARBA00022638"/>
    </source>
</evidence>
<dbReference type="AlphaFoldDB" id="W9V480"/>
<dbReference type="GO" id="GO:0003796">
    <property type="term" value="F:lysozyme activity"/>
    <property type="evidence" value="ECO:0007669"/>
    <property type="project" value="InterPro"/>
</dbReference>
<proteinExistence type="predicted"/>
<keyword evidence="4" id="KW-1185">Reference proteome</keyword>
<organism evidence="3 4">
    <name type="scientific">Nitrincola nitratireducens</name>
    <dbReference type="NCBI Taxonomy" id="1229521"/>
    <lineage>
        <taxon>Bacteria</taxon>
        <taxon>Pseudomonadati</taxon>
        <taxon>Pseudomonadota</taxon>
        <taxon>Gammaproteobacteria</taxon>
        <taxon>Oceanospirillales</taxon>
        <taxon>Oceanospirillaceae</taxon>
        <taxon>Nitrincola</taxon>
    </lineage>
</organism>
<reference evidence="3 4" key="2">
    <citation type="journal article" date="2015" name="Syst. Appl. Microbiol.">
        <title>Nitrincola nitratireducens sp. nov. isolated from a haloalkaline crater lake.</title>
        <authorList>
            <person name="Singh A."/>
            <person name="Vaidya B."/>
            <person name="Tanuku N.R."/>
            <person name="Pinnaka A.K."/>
        </authorList>
    </citation>
    <scope>NUCLEOTIDE SEQUENCE [LARGE SCALE GENOMIC DNA]</scope>
    <source>
        <strain evidence="3 4">AK23</strain>
    </source>
</reference>
<sequence length="200" mass="22832">MGMIVKKGQLTFDAEGNDIENSAYFSRVIHWPGNAASGITIGRGYDLGQRFRLDVLNDMVDAGISAHKSQAIAEGAGLIGEAARIFVENNKDSIGAITHQQQVKLFDNIYPTYEVRAKRNYRKWTSLQQNRVDWCGLHPAIRDVLVDFVYQGFTRGPNPMRAGMNNSFDELIYYIENTPAIRRYEAGRRRANYLRQRKRQ</sequence>